<dbReference type="InterPro" id="IPR013783">
    <property type="entry name" value="Ig-like_fold"/>
</dbReference>
<dbReference type="SUPFAM" id="SSF63829">
    <property type="entry name" value="Calcium-dependent phosphotriesterase"/>
    <property type="match status" value="1"/>
</dbReference>
<gene>
    <name evidence="3" type="ORF">GXP67_08840</name>
</gene>
<dbReference type="EMBL" id="CP048222">
    <property type="protein sequence ID" value="QHT66759.1"/>
    <property type="molecule type" value="Genomic_DNA"/>
</dbReference>
<dbReference type="Pfam" id="PF19081">
    <property type="entry name" value="Ig_7"/>
    <property type="match status" value="1"/>
</dbReference>
<feature type="domain" description="Ig-like" evidence="2">
    <location>
        <begin position="530"/>
        <end position="602"/>
    </location>
</feature>
<name>A0A6C0GFS2_9BACT</name>
<proteinExistence type="predicted"/>
<dbReference type="Proteomes" id="UP000480178">
    <property type="component" value="Chromosome"/>
</dbReference>
<dbReference type="Gene3D" id="2.60.40.10">
    <property type="entry name" value="Immunoglobulins"/>
    <property type="match status" value="1"/>
</dbReference>
<keyword evidence="1" id="KW-0732">Signal</keyword>
<protein>
    <submittedName>
        <fullName evidence="3">Gliding motility-associated C-terminal domain-containing protein</fullName>
    </submittedName>
</protein>
<reference evidence="3 4" key="1">
    <citation type="submission" date="2020-01" db="EMBL/GenBank/DDBJ databases">
        <authorList>
            <person name="Kim M.K."/>
        </authorList>
    </citation>
    <scope>NUCLEOTIDE SEQUENCE [LARGE SCALE GENOMIC DNA]</scope>
    <source>
        <strain evidence="3 4">172606-1</strain>
    </source>
</reference>
<feature type="signal peptide" evidence="1">
    <location>
        <begin position="1"/>
        <end position="18"/>
    </location>
</feature>
<dbReference type="KEGG" id="rhoz:GXP67_08840"/>
<evidence type="ECO:0000259" key="2">
    <source>
        <dbReference type="Pfam" id="PF19081"/>
    </source>
</evidence>
<dbReference type="RefSeq" id="WP_162442812.1">
    <property type="nucleotide sequence ID" value="NZ_CP048222.1"/>
</dbReference>
<evidence type="ECO:0000313" key="4">
    <source>
        <dbReference type="Proteomes" id="UP000480178"/>
    </source>
</evidence>
<organism evidence="3 4">
    <name type="scientific">Rhodocytophaga rosea</name>
    <dbReference type="NCBI Taxonomy" id="2704465"/>
    <lineage>
        <taxon>Bacteria</taxon>
        <taxon>Pseudomonadati</taxon>
        <taxon>Bacteroidota</taxon>
        <taxon>Cytophagia</taxon>
        <taxon>Cytophagales</taxon>
        <taxon>Rhodocytophagaceae</taxon>
        <taxon>Rhodocytophaga</taxon>
    </lineage>
</organism>
<sequence length="759" mass="82874">MKTIFLLLLLAFACPCFAQIQNLYFNSTSNIVRLDFSTPSPSPVYTGIGSGASIGEGIAHAEDRQGNIIIWVNASGVYDKNGTLMPGSAGILAHPSSSEIVLCPFPADPTKYYIFYNSEFCSSLYYAVVDMKLRAGLGKVISINNVIEAGSNFAEGLEIIRIPCSNTYWLLSYQCYSGFKRFRIDANGISAGTLIQAFNAESHNGRGELDYHNGRLGYAVTYKNRIFLADFDPITGQLSNDRTINFAATNGIYGLEFSPDASKVYATDWHNRNYFGDISSSNLFRYDFTSNTSTSWTIAYNTSKCSNTTVEGLGQIELGKDGKLYIPHVNGCQITIVDNPNEANPTFSVMDVNTILSTGVSDHIQSEFLQTIQISADQTICAGESVQLHIQGGSNYTWAPAAGMNNAGSSTPTVSPAVTTIYKVYAENIYGCRDSLQTTVYVIPKPQVNITSAQGTIICGESTLKLKTSAGFASYQWYYNGELLNDISGDSLLISEAGKYYVVVQESQKNCAGTSQEIIISKSPAVTATVSIDGKAKICSGETTLLTSTQHNGYSYQWYKNNQLLTGETSSQLLVKNEGNYAVQITNSQQCSALSQPVAIQVVEYPQVLLPSDTLVCGNTPLILYAGNPVNGYSYLWQDNSTENTLTVTQSGEYTVQVSNSTCTSTGKIQVQMLNPDLVEIPNVITPNKDQSNEFFVVKNGFGKIHLTIYNRWGKEVYHSNDYQNNWNAAGLTNGAYFYQISGDSPCFGTWKGIISVLR</sequence>
<keyword evidence="4" id="KW-1185">Reference proteome</keyword>
<feature type="chain" id="PRO_5025524853" evidence="1">
    <location>
        <begin position="19"/>
        <end position="759"/>
    </location>
</feature>
<dbReference type="AlphaFoldDB" id="A0A6C0GFS2"/>
<evidence type="ECO:0000313" key="3">
    <source>
        <dbReference type="EMBL" id="QHT66759.1"/>
    </source>
</evidence>
<evidence type="ECO:0000256" key="1">
    <source>
        <dbReference type="SAM" id="SignalP"/>
    </source>
</evidence>
<dbReference type="InterPro" id="IPR044023">
    <property type="entry name" value="Ig_7"/>
</dbReference>
<dbReference type="Pfam" id="PF13585">
    <property type="entry name" value="CHU_C"/>
    <property type="match status" value="1"/>
</dbReference>
<accession>A0A6C0GFS2</accession>